<accession>A0A2I1K3R1</accession>
<keyword evidence="6 10" id="KW-0255">Endonuclease</keyword>
<protein>
    <recommendedName>
        <fullName evidence="2 10">Ribonuclease Z</fullName>
        <shortName evidence="10">RNase Z</shortName>
        <ecNumber evidence="2 10">3.1.26.11</ecNumber>
    </recommendedName>
    <alternativeName>
        <fullName evidence="10">tRNA 3 endonuclease</fullName>
    </alternativeName>
    <alternativeName>
        <fullName evidence="10">tRNase Z</fullName>
    </alternativeName>
</protein>
<comment type="similarity">
    <text evidence="10">Belongs to the RNase Z family.</text>
</comment>
<dbReference type="InterPro" id="IPR013471">
    <property type="entry name" value="RNase_Z/BN"/>
</dbReference>
<feature type="binding site" evidence="10">
    <location>
        <position position="213"/>
    </location>
    <ligand>
        <name>Zn(2+)</name>
        <dbReference type="ChEBI" id="CHEBI:29105"/>
        <label>2</label>
        <note>catalytic</note>
    </ligand>
</feature>
<evidence type="ECO:0000256" key="4">
    <source>
        <dbReference type="ARBA" id="ARBA00022722"/>
    </source>
</evidence>
<feature type="binding site" evidence="10">
    <location>
        <position position="68"/>
    </location>
    <ligand>
        <name>Zn(2+)</name>
        <dbReference type="ChEBI" id="CHEBI:29105"/>
        <label>2</label>
        <note>catalytic</note>
    </ligand>
</feature>
<evidence type="ECO:0000256" key="1">
    <source>
        <dbReference type="ARBA" id="ARBA00011738"/>
    </source>
</evidence>
<keyword evidence="3 10" id="KW-0819">tRNA processing</keyword>
<dbReference type="InterPro" id="IPR036866">
    <property type="entry name" value="RibonucZ/Hydroxyglut_hydro"/>
</dbReference>
<dbReference type="PANTHER" id="PTHR46018">
    <property type="entry name" value="ZINC PHOSPHODIESTERASE ELAC PROTEIN 1"/>
    <property type="match status" value="1"/>
</dbReference>
<evidence type="ECO:0000256" key="2">
    <source>
        <dbReference type="ARBA" id="ARBA00012477"/>
    </source>
</evidence>
<name>A0A2I1K3R1_9LACT</name>
<dbReference type="EC" id="3.1.26.11" evidence="2 10"/>
<evidence type="ECO:0000256" key="8">
    <source>
        <dbReference type="ARBA" id="ARBA00022833"/>
    </source>
</evidence>
<evidence type="ECO:0000256" key="3">
    <source>
        <dbReference type="ARBA" id="ARBA00022694"/>
    </source>
</evidence>
<dbReference type="PANTHER" id="PTHR46018:SF2">
    <property type="entry name" value="ZINC PHOSPHODIESTERASE ELAC PROTEIN 1"/>
    <property type="match status" value="1"/>
</dbReference>
<dbReference type="Gene3D" id="3.60.15.10">
    <property type="entry name" value="Ribonuclease Z/Hydroxyacylglutathione hydrolase-like"/>
    <property type="match status" value="1"/>
</dbReference>
<proteinExistence type="inferred from homology"/>
<evidence type="ECO:0000256" key="9">
    <source>
        <dbReference type="ARBA" id="ARBA00057812"/>
    </source>
</evidence>
<evidence type="ECO:0000313" key="11">
    <source>
        <dbReference type="EMBL" id="PKY90288.1"/>
    </source>
</evidence>
<dbReference type="SUPFAM" id="SSF56281">
    <property type="entry name" value="Metallo-hydrolase/oxidoreductase"/>
    <property type="match status" value="1"/>
</dbReference>
<dbReference type="Proteomes" id="UP000234384">
    <property type="component" value="Unassembled WGS sequence"/>
</dbReference>
<feature type="binding site" evidence="10">
    <location>
        <position position="67"/>
    </location>
    <ligand>
        <name>Zn(2+)</name>
        <dbReference type="ChEBI" id="CHEBI:29105"/>
        <label>2</label>
        <note>catalytic</note>
    </ligand>
</feature>
<organism evidence="11 12">
    <name type="scientific">Falseniella ignava</name>
    <dbReference type="NCBI Taxonomy" id="137730"/>
    <lineage>
        <taxon>Bacteria</taxon>
        <taxon>Bacillati</taxon>
        <taxon>Bacillota</taxon>
        <taxon>Bacilli</taxon>
        <taxon>Lactobacillales</taxon>
        <taxon>Aerococcaceae</taxon>
        <taxon>Falseniella</taxon>
    </lineage>
</organism>
<keyword evidence="4 10" id="KW-0540">Nuclease</keyword>
<reference evidence="11 12" key="1">
    <citation type="submission" date="2017-12" db="EMBL/GenBank/DDBJ databases">
        <title>Phylogenetic diversity of female urinary microbiome.</title>
        <authorList>
            <person name="Thomas-White K."/>
            <person name="Wolfe A.J."/>
        </authorList>
    </citation>
    <scope>NUCLEOTIDE SEQUENCE [LARGE SCALE GENOMIC DNA]</scope>
    <source>
        <strain evidence="11 12">UMB0898</strain>
    </source>
</reference>
<feature type="binding site" evidence="10">
    <location>
        <position position="213"/>
    </location>
    <ligand>
        <name>Zn(2+)</name>
        <dbReference type="ChEBI" id="CHEBI:29105"/>
        <label>1</label>
        <note>catalytic</note>
    </ligand>
</feature>
<dbReference type="FunFam" id="3.60.15.10:FF:000002">
    <property type="entry name" value="Ribonuclease Z"/>
    <property type="match status" value="1"/>
</dbReference>
<dbReference type="RefSeq" id="WP_101953918.1">
    <property type="nucleotide sequence ID" value="NZ_PKHE01000004.1"/>
</dbReference>
<evidence type="ECO:0000256" key="5">
    <source>
        <dbReference type="ARBA" id="ARBA00022723"/>
    </source>
</evidence>
<dbReference type="OrthoDB" id="9800940at2"/>
<sequence length="317" mass="35194">MEIQFLGTGAGIPSKFRNVSSLALRLHDEINEVWLFDCGEATQHQILHTTIRPKKIANIFITHMHGDHIFGLPGLLSSRSFQGGETSLNIYGPPGIKEYIQSNLRLTKSRLTYPIHIDELNPKGGELTTSSGWLVKYLPLQHGVLSLGYRIEQPDKPGELLIDQLAKYSIPNGPIYGQLKRGEIVTLADGTQLDGRDFIAPNQKGKIITILGDTRLCDNSRILAKDADVLVHEATHSGEEGQMAYAYYHSTNIHAAQVAKEANVKLLLLNHISPRYTNQDIREILAETRKVFQETYIAADLKEFDIPMASGLAGDSM</sequence>
<comment type="cofactor">
    <cofactor evidence="10">
        <name>Zn(2+)</name>
        <dbReference type="ChEBI" id="CHEBI:29105"/>
    </cofactor>
    <text evidence="10">Binds 2 Zn(2+) ions.</text>
</comment>
<evidence type="ECO:0000313" key="12">
    <source>
        <dbReference type="Proteomes" id="UP000234384"/>
    </source>
</evidence>
<gene>
    <name evidence="10 11" type="primary">rnz</name>
    <name evidence="11" type="ORF">CYJ57_02315</name>
</gene>
<feature type="binding site" evidence="10">
    <location>
        <position position="142"/>
    </location>
    <ligand>
        <name>Zn(2+)</name>
        <dbReference type="ChEBI" id="CHEBI:29105"/>
        <label>1</label>
        <note>catalytic</note>
    </ligand>
</feature>
<dbReference type="CDD" id="cd07717">
    <property type="entry name" value="RNaseZ_ZiPD-like_MBL-fold"/>
    <property type="match status" value="1"/>
</dbReference>
<keyword evidence="7 10" id="KW-0378">Hydrolase</keyword>
<evidence type="ECO:0000256" key="6">
    <source>
        <dbReference type="ARBA" id="ARBA00022759"/>
    </source>
</evidence>
<dbReference type="EMBL" id="PKHE01000004">
    <property type="protein sequence ID" value="PKY90288.1"/>
    <property type="molecule type" value="Genomic_DNA"/>
</dbReference>
<evidence type="ECO:0000256" key="10">
    <source>
        <dbReference type="HAMAP-Rule" id="MF_01818"/>
    </source>
</evidence>
<comment type="caution">
    <text evidence="11">The sequence shown here is derived from an EMBL/GenBank/DDBJ whole genome shotgun (WGS) entry which is preliminary data.</text>
</comment>
<evidence type="ECO:0000256" key="7">
    <source>
        <dbReference type="ARBA" id="ARBA00022801"/>
    </source>
</evidence>
<keyword evidence="5 10" id="KW-0479">Metal-binding</keyword>
<dbReference type="Pfam" id="PF23023">
    <property type="entry name" value="Anti-Pycsar_Apyc1"/>
    <property type="match status" value="1"/>
</dbReference>
<dbReference type="NCBIfam" id="TIGR02651">
    <property type="entry name" value="RNase_Z"/>
    <property type="match status" value="1"/>
</dbReference>
<dbReference type="GO" id="GO:0042802">
    <property type="term" value="F:identical protein binding"/>
    <property type="evidence" value="ECO:0007669"/>
    <property type="project" value="UniProtKB-ARBA"/>
</dbReference>
<dbReference type="NCBIfam" id="NF000801">
    <property type="entry name" value="PRK00055.1-3"/>
    <property type="match status" value="1"/>
</dbReference>
<dbReference type="HAMAP" id="MF_01818">
    <property type="entry name" value="RNase_Z_BN"/>
    <property type="match status" value="1"/>
</dbReference>
<dbReference type="GO" id="GO:0008270">
    <property type="term" value="F:zinc ion binding"/>
    <property type="evidence" value="ECO:0007669"/>
    <property type="project" value="UniProtKB-UniRule"/>
</dbReference>
<feature type="binding site" evidence="10">
    <location>
        <position position="63"/>
    </location>
    <ligand>
        <name>Zn(2+)</name>
        <dbReference type="ChEBI" id="CHEBI:29105"/>
        <label>1</label>
        <note>catalytic</note>
    </ligand>
</feature>
<feature type="active site" description="Proton acceptor" evidence="10">
    <location>
        <position position="67"/>
    </location>
</feature>
<keyword evidence="8 10" id="KW-0862">Zinc</keyword>
<comment type="function">
    <text evidence="9 10">Zinc phosphodiesterase, which displays some tRNA 3'-processing endonuclease activity. Probably involved in tRNA maturation, by removing a 3'-trailer from precursor tRNA.</text>
</comment>
<feature type="binding site" evidence="10">
    <location>
        <position position="271"/>
    </location>
    <ligand>
        <name>Zn(2+)</name>
        <dbReference type="ChEBI" id="CHEBI:29105"/>
        <label>2</label>
        <note>catalytic</note>
    </ligand>
</feature>
<comment type="catalytic activity">
    <reaction evidence="10">
        <text>Endonucleolytic cleavage of RNA, removing extra 3' nucleotides from tRNA precursor, generating 3' termini of tRNAs. A 3'-hydroxy group is left at the tRNA terminus and a 5'-phosphoryl group is left at the trailer molecule.</text>
        <dbReference type="EC" id="3.1.26.11"/>
    </reaction>
</comment>
<feature type="binding site" evidence="10">
    <location>
        <position position="65"/>
    </location>
    <ligand>
        <name>Zn(2+)</name>
        <dbReference type="ChEBI" id="CHEBI:29105"/>
        <label>1</label>
        <note>catalytic</note>
    </ligand>
</feature>
<comment type="subunit">
    <text evidence="1 10">Homodimer.</text>
</comment>
<dbReference type="GO" id="GO:0042781">
    <property type="term" value="F:3'-tRNA processing endoribonuclease activity"/>
    <property type="evidence" value="ECO:0007669"/>
    <property type="project" value="UniProtKB-UniRule"/>
</dbReference>
<dbReference type="AlphaFoldDB" id="A0A2I1K3R1"/>